<organism evidence="1 2">
    <name type="scientific">Macaca mulatta</name>
    <name type="common">Rhesus macaque</name>
    <dbReference type="NCBI Taxonomy" id="9544"/>
    <lineage>
        <taxon>Eukaryota</taxon>
        <taxon>Metazoa</taxon>
        <taxon>Chordata</taxon>
        <taxon>Craniata</taxon>
        <taxon>Vertebrata</taxon>
        <taxon>Euteleostomi</taxon>
        <taxon>Mammalia</taxon>
        <taxon>Eutheria</taxon>
        <taxon>Euarchontoglires</taxon>
        <taxon>Primates</taxon>
        <taxon>Haplorrhini</taxon>
        <taxon>Catarrhini</taxon>
        <taxon>Cercopithecidae</taxon>
        <taxon>Cercopithecinae</taxon>
        <taxon>Macaca</taxon>
    </lineage>
</organism>
<dbReference type="AlphaFoldDB" id="A0A5F8AAP5"/>
<dbReference type="GeneTree" id="ENSGT01120000271815"/>
<evidence type="ECO:0000313" key="1">
    <source>
        <dbReference type="Ensembl" id="ENSMMUP00000074043.1"/>
    </source>
</evidence>
<reference evidence="1" key="4">
    <citation type="submission" date="2025-09" db="UniProtKB">
        <authorList>
            <consortium name="Ensembl"/>
        </authorList>
    </citation>
    <scope>IDENTIFICATION</scope>
    <source>
        <strain evidence="1">17573</strain>
    </source>
</reference>
<keyword evidence="2" id="KW-1185">Reference proteome</keyword>
<evidence type="ECO:0000313" key="2">
    <source>
        <dbReference type="Proteomes" id="UP000006718"/>
    </source>
</evidence>
<dbReference type="Ensembl" id="ENSMMUT00000087811.1">
    <property type="protein sequence ID" value="ENSMMUP00000074043.1"/>
    <property type="gene ID" value="ENSMMUG00000061302.1"/>
</dbReference>
<dbReference type="VEuPathDB" id="HostDB:ENSMMUG00000061302"/>
<sequence>FFFFFFERQRVLLCHPGCSGTIIAPCSLNLLSSSSLPISASQLAGNHRCATPHPAHLFLIFVETGSAYIAQAGLKLLGSSDPPTLAFQNDEITGMRHHAWPKLEFLRSSYTFSIVSFLSLTEC</sequence>
<dbReference type="Proteomes" id="UP000006718">
    <property type="component" value="Chromosome 8"/>
</dbReference>
<name>A0A5F8AAP5_MACMU</name>
<dbReference type="PANTHER" id="PTHR12138">
    <property type="entry name" value="PRIMATE-EXPANDED PROTEIN FAMILY"/>
    <property type="match status" value="1"/>
</dbReference>
<reference evidence="1" key="3">
    <citation type="submission" date="2025-08" db="UniProtKB">
        <authorList>
            <consortium name="Ensembl"/>
        </authorList>
    </citation>
    <scope>IDENTIFICATION</scope>
    <source>
        <strain evidence="1">17573</strain>
    </source>
</reference>
<dbReference type="PANTHER" id="PTHR12138:SF133">
    <property type="entry name" value="SECRETED PROTEIN"/>
    <property type="match status" value="1"/>
</dbReference>
<protein>
    <submittedName>
        <fullName evidence="1">Uncharacterized protein</fullName>
    </submittedName>
</protein>
<dbReference type="InParanoid" id="A0A5F8AAP5"/>
<reference evidence="2" key="1">
    <citation type="journal article" date="2007" name="Science">
        <title>Evolutionary and biomedical insights from the rhesus macaque genome.</title>
        <authorList>
            <person name="Gibbs R.A."/>
            <person name="Rogers J."/>
            <person name="Katze M.G."/>
            <person name="Bumgarner R."/>
            <person name="Weinstock G.M."/>
            <person name="Mardis E.R."/>
            <person name="Remington K.A."/>
            <person name="Strausberg R.L."/>
            <person name="Venter J.C."/>
            <person name="Wilson R.K."/>
            <person name="Batzer M.A."/>
            <person name="Bustamante C.D."/>
            <person name="Eichler E.E."/>
            <person name="Hahn M.W."/>
            <person name="Hardison R.C."/>
            <person name="Makova K.D."/>
            <person name="Miller W."/>
            <person name="Milosavljevic A."/>
            <person name="Palermo R.E."/>
            <person name="Siepel A."/>
            <person name="Sikela J.M."/>
            <person name="Attaway T."/>
            <person name="Bell S."/>
            <person name="Bernard K.E."/>
            <person name="Buhay C.J."/>
            <person name="Chandrabose M.N."/>
            <person name="Dao M."/>
            <person name="Davis C."/>
            <person name="Delehaunty K.D."/>
            <person name="Ding Y."/>
            <person name="Dinh H.H."/>
            <person name="Dugan-Rocha S."/>
            <person name="Fulton L.A."/>
            <person name="Gabisi R.A."/>
            <person name="Garner T.T."/>
            <person name="Godfrey J."/>
            <person name="Hawes A.C."/>
            <person name="Hernandez J."/>
            <person name="Hines S."/>
            <person name="Holder M."/>
            <person name="Hume J."/>
            <person name="Jhangiani S.N."/>
            <person name="Joshi V."/>
            <person name="Khan Z.M."/>
            <person name="Kirkness E.F."/>
            <person name="Cree A."/>
            <person name="Fowler R.G."/>
            <person name="Lee S."/>
            <person name="Lewis L.R."/>
            <person name="Li Z."/>
            <person name="Liu Y.-S."/>
            <person name="Moore S.M."/>
            <person name="Muzny D."/>
            <person name="Nazareth L.V."/>
            <person name="Ngo D.N."/>
            <person name="Okwuonu G.O."/>
            <person name="Pai G."/>
            <person name="Parker D."/>
            <person name="Paul H.A."/>
            <person name="Pfannkoch C."/>
            <person name="Pohl C.S."/>
            <person name="Rogers Y.-H.C."/>
            <person name="Ruiz S.J."/>
            <person name="Sabo A."/>
            <person name="Santibanez J."/>
            <person name="Schneider B.W."/>
            <person name="Smith S.M."/>
            <person name="Sodergren E."/>
            <person name="Svatek A.F."/>
            <person name="Utterback T.R."/>
            <person name="Vattathil S."/>
            <person name="Warren W."/>
            <person name="White C.S."/>
            <person name="Chinwalla A.T."/>
            <person name="Feng Y."/>
            <person name="Halpern A.L."/>
            <person name="Hillier L.W."/>
            <person name="Huang X."/>
            <person name="Minx P."/>
            <person name="Nelson J.O."/>
            <person name="Pepin K.H."/>
            <person name="Qin X."/>
            <person name="Sutton G.G."/>
            <person name="Venter E."/>
            <person name="Walenz B.P."/>
            <person name="Wallis J.W."/>
            <person name="Worley K.C."/>
            <person name="Yang S.-P."/>
            <person name="Jones S.M."/>
            <person name="Marra M.A."/>
            <person name="Rocchi M."/>
            <person name="Schein J.E."/>
            <person name="Baertsch R."/>
            <person name="Clarke L."/>
            <person name="Csuros M."/>
            <person name="Glasscock J."/>
            <person name="Harris R.A."/>
            <person name="Havlak P."/>
            <person name="Jackson A.R."/>
            <person name="Jiang H."/>
            <person name="Liu Y."/>
            <person name="Messina D.N."/>
            <person name="Shen Y."/>
            <person name="Song H.X.-Z."/>
            <person name="Wylie T."/>
            <person name="Zhang L."/>
            <person name="Birney E."/>
            <person name="Han K."/>
            <person name="Konkel M.K."/>
            <person name="Lee J."/>
            <person name="Smit A.F.A."/>
            <person name="Ullmer B."/>
            <person name="Wang H."/>
            <person name="Xing J."/>
            <person name="Burhans R."/>
            <person name="Cheng Z."/>
            <person name="Karro J.E."/>
            <person name="Ma J."/>
            <person name="Raney B."/>
            <person name="She X."/>
            <person name="Cox M.J."/>
            <person name="Demuth J.P."/>
            <person name="Dumas L.J."/>
            <person name="Han S.-G."/>
            <person name="Hopkins J."/>
            <person name="Karimpour-Fard A."/>
            <person name="Kim Y.H."/>
            <person name="Pollack J.R."/>
            <person name="Vinar T."/>
            <person name="Addo-Quaye C."/>
            <person name="Degenhardt J."/>
            <person name="Denby A."/>
            <person name="Hubisz M.J."/>
            <person name="Indap A."/>
            <person name="Kosiol C."/>
            <person name="Lahn B.T."/>
            <person name="Lawson H.A."/>
            <person name="Marklein A."/>
            <person name="Nielsen R."/>
            <person name="Vallender E.J."/>
            <person name="Clark A.G."/>
            <person name="Ferguson B."/>
            <person name="Hernandez R.D."/>
            <person name="Hirani K."/>
            <person name="Kehrer-Sawatzki H."/>
            <person name="Kolb J."/>
            <person name="Patil S."/>
            <person name="Pu L.-L."/>
            <person name="Ren Y."/>
            <person name="Smith D.G."/>
            <person name="Wheeler D.A."/>
            <person name="Schenck I."/>
            <person name="Ball E.V."/>
            <person name="Chen R."/>
            <person name="Cooper D.N."/>
            <person name="Giardine B."/>
            <person name="Hsu F."/>
            <person name="Kent W.J."/>
            <person name="Lesk A."/>
            <person name="Nelson D.L."/>
            <person name="O'brien W.E."/>
            <person name="Pruefer K."/>
            <person name="Stenson P.D."/>
            <person name="Wallace J.C."/>
            <person name="Ke H."/>
            <person name="Liu X.-M."/>
            <person name="Wang P."/>
            <person name="Xiang A.P."/>
            <person name="Yang F."/>
            <person name="Barber G.P."/>
            <person name="Haussler D."/>
            <person name="Karolchik D."/>
            <person name="Kern A.D."/>
            <person name="Kuhn R.M."/>
            <person name="Smith K.E."/>
            <person name="Zwieg A.S."/>
        </authorList>
    </citation>
    <scope>NUCLEOTIDE SEQUENCE [LARGE SCALE GENOMIC DNA]</scope>
    <source>
        <strain evidence="2">17573</strain>
    </source>
</reference>
<accession>A0A5F8AAP5</accession>
<dbReference type="PRINTS" id="PR02045">
    <property type="entry name" value="F138DOMAIN"/>
</dbReference>
<dbReference type="Bgee" id="ENSMMUG00000061302">
    <property type="expression patterns" value="Expressed in colon and 14 other cell types or tissues"/>
</dbReference>
<reference evidence="1" key="2">
    <citation type="submission" date="2019-01" db="EMBL/GenBank/DDBJ databases">
        <authorList>
            <person name="Graves T."/>
            <person name="Eichler E.E."/>
            <person name="Wilson R.K."/>
        </authorList>
    </citation>
    <scope>NUCLEOTIDE SEQUENCE [LARGE SCALE GENOMIC DNA]</scope>
    <source>
        <strain evidence="1">17573</strain>
    </source>
</reference>
<proteinExistence type="predicted"/>